<sequence>MKEDSTKLKNEVDMIKDMLTFIDASVDSEALNDYTIRYTKQYIPEDILAEREERVYVQEELIKKYSSSLICIRVNYPGVIKNDYVSIGIMKILCDMVIREFRNHILYKKFNITAEGPIFTLVVDELAMDIKNRTVGIEENHPLGRFVDIDVYDKYNRSLSRKDLGLDRRSCYICDNYAHICVRQRQHSEKEIKDFIKNSYKSFL</sequence>
<keyword evidence="2 5" id="KW-0808">Transferase</keyword>
<evidence type="ECO:0000313" key="6">
    <source>
        <dbReference type="Proteomes" id="UP000622687"/>
    </source>
</evidence>
<dbReference type="RefSeq" id="WP_211144735.1">
    <property type="nucleotide sequence ID" value="NZ_JAEEGB010000043.1"/>
</dbReference>
<gene>
    <name evidence="5" type="primary">citX</name>
    <name evidence="5" type="ORF">I6U51_22155</name>
</gene>
<evidence type="ECO:0000256" key="3">
    <source>
        <dbReference type="ARBA" id="ARBA00022695"/>
    </source>
</evidence>
<dbReference type="NCBIfam" id="TIGR03124">
    <property type="entry name" value="citrate_citX"/>
    <property type="match status" value="1"/>
</dbReference>
<protein>
    <recommendedName>
        <fullName evidence="1">citrate lyase holo-[acyl-carrier protein] synthase</fullName>
        <ecNumber evidence="1">2.7.7.61</ecNumber>
    </recommendedName>
</protein>
<keyword evidence="5" id="KW-0456">Lyase</keyword>
<evidence type="ECO:0000313" key="5">
    <source>
        <dbReference type="EMBL" id="MBI6875379.1"/>
    </source>
</evidence>
<dbReference type="GO" id="GO:0051191">
    <property type="term" value="P:prosthetic group biosynthetic process"/>
    <property type="evidence" value="ECO:0007669"/>
    <property type="project" value="InterPro"/>
</dbReference>
<evidence type="ECO:0000256" key="4">
    <source>
        <dbReference type="ARBA" id="ARBA00048574"/>
    </source>
</evidence>
<name>A0A934I213_9CLOT</name>
<dbReference type="EC" id="2.7.7.61" evidence="1"/>
<dbReference type="InterPro" id="IPR005551">
    <property type="entry name" value="CitX"/>
</dbReference>
<keyword evidence="6" id="KW-1185">Reference proteome</keyword>
<keyword evidence="3 5" id="KW-0548">Nucleotidyltransferase</keyword>
<dbReference type="AlphaFoldDB" id="A0A934I213"/>
<evidence type="ECO:0000256" key="1">
    <source>
        <dbReference type="ARBA" id="ARBA00012524"/>
    </source>
</evidence>
<organism evidence="5 6">
    <name type="scientific">Clostridium aciditolerans</name>
    <dbReference type="NCBI Taxonomy" id="339861"/>
    <lineage>
        <taxon>Bacteria</taxon>
        <taxon>Bacillati</taxon>
        <taxon>Bacillota</taxon>
        <taxon>Clostridia</taxon>
        <taxon>Eubacteriales</taxon>
        <taxon>Clostridiaceae</taxon>
        <taxon>Clostridium</taxon>
    </lineage>
</organism>
<reference evidence="5" key="1">
    <citation type="submission" date="2020-12" db="EMBL/GenBank/DDBJ databases">
        <title>Clostridium thailandense sp. nov., a novel acetogenic bacterium isolated from peat land soil in Thailand.</title>
        <authorList>
            <person name="Chaikitkaew S."/>
            <person name="Birkeland N.K."/>
        </authorList>
    </citation>
    <scope>NUCLEOTIDE SEQUENCE</scope>
    <source>
        <strain evidence="5">DSM 17425</strain>
    </source>
</reference>
<evidence type="ECO:0000256" key="2">
    <source>
        <dbReference type="ARBA" id="ARBA00022679"/>
    </source>
</evidence>
<comment type="caution">
    <text evidence="5">The sequence shown here is derived from an EMBL/GenBank/DDBJ whole genome shotgun (WGS) entry which is preliminary data.</text>
</comment>
<proteinExistence type="predicted"/>
<dbReference type="EMBL" id="JAEEGB010000043">
    <property type="protein sequence ID" value="MBI6875379.1"/>
    <property type="molecule type" value="Genomic_DNA"/>
</dbReference>
<dbReference type="GO" id="GO:0016829">
    <property type="term" value="F:lyase activity"/>
    <property type="evidence" value="ECO:0007669"/>
    <property type="project" value="UniProtKB-KW"/>
</dbReference>
<dbReference type="GO" id="GO:0050519">
    <property type="term" value="F:holo-citrate lyase synthase activity"/>
    <property type="evidence" value="ECO:0007669"/>
    <property type="project" value="UniProtKB-EC"/>
</dbReference>
<dbReference type="Pfam" id="PF03802">
    <property type="entry name" value="CitX"/>
    <property type="match status" value="1"/>
</dbReference>
<comment type="catalytic activity">
    <reaction evidence="4">
        <text>apo-[citrate lyase ACP] + 2'-(5''-triphospho-alpha-D-ribosyl)-3'-dephospho-CoA = holo-[citrate lyase ACP] + diphosphate</text>
        <dbReference type="Rhea" id="RHEA:16333"/>
        <dbReference type="Rhea" id="RHEA-COMP:10157"/>
        <dbReference type="Rhea" id="RHEA-COMP:10158"/>
        <dbReference type="ChEBI" id="CHEBI:29999"/>
        <dbReference type="ChEBI" id="CHEBI:33019"/>
        <dbReference type="ChEBI" id="CHEBI:61378"/>
        <dbReference type="ChEBI" id="CHEBI:82683"/>
        <dbReference type="EC" id="2.7.7.61"/>
    </reaction>
</comment>
<dbReference type="Proteomes" id="UP000622687">
    <property type="component" value="Unassembled WGS sequence"/>
</dbReference>
<accession>A0A934I213</accession>